<sequence>MSATKSVNGYQIKKLQDGQWWLVSAQGESVAGPFPSEAMAVEVASVFEDSAGHASSRRGPKS</sequence>
<name>A0A0D5XYH2_9PSED</name>
<proteinExistence type="predicted"/>
<evidence type="ECO:0008006" key="3">
    <source>
        <dbReference type="Google" id="ProtNLM"/>
    </source>
</evidence>
<gene>
    <name evidence="1" type="ORF">PCL1606_26720</name>
</gene>
<organism evidence="1 2">
    <name type="scientific">Pseudomonas chlororaphis</name>
    <dbReference type="NCBI Taxonomy" id="587753"/>
    <lineage>
        <taxon>Bacteria</taxon>
        <taxon>Pseudomonadati</taxon>
        <taxon>Pseudomonadota</taxon>
        <taxon>Gammaproteobacteria</taxon>
        <taxon>Pseudomonadales</taxon>
        <taxon>Pseudomonadaceae</taxon>
        <taxon>Pseudomonas</taxon>
    </lineage>
</organism>
<evidence type="ECO:0000313" key="1">
    <source>
        <dbReference type="EMBL" id="AKA24123.1"/>
    </source>
</evidence>
<dbReference type="Proteomes" id="UP000032748">
    <property type="component" value="Chromosome"/>
</dbReference>
<dbReference type="RefSeq" id="WP_044463488.1">
    <property type="nucleotide sequence ID" value="NZ_CP011110.1"/>
</dbReference>
<reference evidence="1 2" key="1">
    <citation type="journal article" date="2015" name="Mol. Plant Microbe Interact.">
        <title>Comparative Genomic Analysis of Pseudomonas chlororaphis PCL1606 Reveals New Insight into Antifungal Compounds Involved in Biocontrol.</title>
        <authorList>
            <person name="Calderon C.E."/>
            <person name="Ramos C."/>
            <person name="de Vicente A."/>
            <person name="Cazorla F.M."/>
        </authorList>
    </citation>
    <scope>NUCLEOTIDE SEQUENCE [LARGE SCALE GENOMIC DNA]</scope>
    <source>
        <strain evidence="1 2">PCL1606</strain>
    </source>
</reference>
<protein>
    <recommendedName>
        <fullName evidence="3">DUF2188 domain-containing protein</fullName>
    </recommendedName>
</protein>
<dbReference type="KEGG" id="pcz:PCL1606_26720"/>
<dbReference type="AlphaFoldDB" id="A0A0D5XYH2"/>
<accession>A0A0D5XYH2</accession>
<dbReference type="OrthoDB" id="7019008at2"/>
<dbReference type="PATRIC" id="fig|587753.10.peg.2667"/>
<evidence type="ECO:0000313" key="2">
    <source>
        <dbReference type="Proteomes" id="UP000032748"/>
    </source>
</evidence>
<dbReference type="EMBL" id="CP011110">
    <property type="protein sequence ID" value="AKA24123.1"/>
    <property type="molecule type" value="Genomic_DNA"/>
</dbReference>